<sequence length="179" mass="19514">MANQLEFNDDLQRDDSQSLQALVQNPEGDLHLSFFLESGGEFALPAMGIREVLALASDQITPIPNVSPFLLGVLNLRGEAVWVADIGQFLGEPKPISIDHAELPIIIIEAEDTMLGLAVASVKGMQWLESHLLSPVENLAPELAPFVVGEWRVSVVSSLESPLQLLEPASILRSERWVA</sequence>
<dbReference type="InterPro" id="IPR039315">
    <property type="entry name" value="CheW"/>
</dbReference>
<dbReference type="SUPFAM" id="SSF50341">
    <property type="entry name" value="CheW-like"/>
    <property type="match status" value="1"/>
</dbReference>
<gene>
    <name evidence="2" type="ORF">QQ91_0020425</name>
</gene>
<dbReference type="Pfam" id="PF01584">
    <property type="entry name" value="CheW"/>
    <property type="match status" value="1"/>
</dbReference>
<dbReference type="Gene3D" id="2.30.30.40">
    <property type="entry name" value="SH3 Domains"/>
    <property type="match status" value="1"/>
</dbReference>
<evidence type="ECO:0000313" key="3">
    <source>
        <dbReference type="Proteomes" id="UP000031561"/>
    </source>
</evidence>
<dbReference type="RefSeq" id="WP_166278103.1">
    <property type="nucleotide sequence ID" value="NZ_JTHE03000116.1"/>
</dbReference>
<dbReference type="InterPro" id="IPR002545">
    <property type="entry name" value="CheW-lke_dom"/>
</dbReference>
<dbReference type="PROSITE" id="PS50851">
    <property type="entry name" value="CHEW"/>
    <property type="match status" value="1"/>
</dbReference>
<proteinExistence type="predicted"/>
<dbReference type="EMBL" id="JTHE03000116">
    <property type="protein sequence ID" value="MCM1985186.1"/>
    <property type="molecule type" value="Genomic_DNA"/>
</dbReference>
<reference evidence="2 3" key="1">
    <citation type="journal article" date="2015" name="Genome Announc.">
        <title>Draft Genome Sequence of Filamentous Marine Cyanobacterium Lyngbya confervoides Strain BDU141951.</title>
        <authorList>
            <person name="Chandrababunaidu M.M."/>
            <person name="Sen D."/>
            <person name="Tripathy S."/>
        </authorList>
    </citation>
    <scope>NUCLEOTIDE SEQUENCE [LARGE SCALE GENOMIC DNA]</scope>
    <source>
        <strain evidence="2 3">BDU141951</strain>
    </source>
</reference>
<dbReference type="Proteomes" id="UP000031561">
    <property type="component" value="Unassembled WGS sequence"/>
</dbReference>
<dbReference type="PANTHER" id="PTHR22617">
    <property type="entry name" value="CHEMOTAXIS SENSOR HISTIDINE KINASE-RELATED"/>
    <property type="match status" value="1"/>
</dbReference>
<protein>
    <submittedName>
        <fullName evidence="2">Chemotaxis protein CheW</fullName>
    </submittedName>
</protein>
<organism evidence="2 3">
    <name type="scientific">Lyngbya confervoides BDU141951</name>
    <dbReference type="NCBI Taxonomy" id="1574623"/>
    <lineage>
        <taxon>Bacteria</taxon>
        <taxon>Bacillati</taxon>
        <taxon>Cyanobacteriota</taxon>
        <taxon>Cyanophyceae</taxon>
        <taxon>Oscillatoriophycideae</taxon>
        <taxon>Oscillatoriales</taxon>
        <taxon>Microcoleaceae</taxon>
        <taxon>Lyngbya</taxon>
    </lineage>
</organism>
<dbReference type="SMART" id="SM00260">
    <property type="entry name" value="CheW"/>
    <property type="match status" value="1"/>
</dbReference>
<feature type="domain" description="CheW-like" evidence="1">
    <location>
        <begin position="29"/>
        <end position="177"/>
    </location>
</feature>
<dbReference type="PANTHER" id="PTHR22617:SF23">
    <property type="entry name" value="CHEMOTAXIS PROTEIN CHEW"/>
    <property type="match status" value="1"/>
</dbReference>
<dbReference type="Gene3D" id="2.40.50.180">
    <property type="entry name" value="CheA-289, Domain 4"/>
    <property type="match status" value="1"/>
</dbReference>
<dbReference type="AlphaFoldDB" id="A0ABD4T998"/>
<comment type="caution">
    <text evidence="2">The sequence shown here is derived from an EMBL/GenBank/DDBJ whole genome shotgun (WGS) entry which is preliminary data.</text>
</comment>
<evidence type="ECO:0000259" key="1">
    <source>
        <dbReference type="PROSITE" id="PS50851"/>
    </source>
</evidence>
<keyword evidence="3" id="KW-1185">Reference proteome</keyword>
<accession>A0ABD4T998</accession>
<evidence type="ECO:0000313" key="2">
    <source>
        <dbReference type="EMBL" id="MCM1985186.1"/>
    </source>
</evidence>
<dbReference type="InterPro" id="IPR036061">
    <property type="entry name" value="CheW-like_dom_sf"/>
</dbReference>
<name>A0ABD4T998_9CYAN</name>